<dbReference type="Proteomes" id="UP000325122">
    <property type="component" value="Unassembled WGS sequence"/>
</dbReference>
<reference evidence="9 10" key="1">
    <citation type="submission" date="2019-09" db="EMBL/GenBank/DDBJ databases">
        <authorList>
            <person name="Kevbrin V."/>
            <person name="Grouzdev D.S."/>
        </authorList>
    </citation>
    <scope>NUCLEOTIDE SEQUENCE [LARGE SCALE GENOMIC DNA]</scope>
    <source>
        <strain evidence="9 10">G-192</strain>
    </source>
</reference>
<keyword evidence="10" id="KW-1185">Reference proteome</keyword>
<dbReference type="Pfam" id="PF14748">
    <property type="entry name" value="P5CR_dimer"/>
    <property type="match status" value="1"/>
</dbReference>
<evidence type="ECO:0000256" key="1">
    <source>
        <dbReference type="ARBA" id="ARBA00005525"/>
    </source>
</evidence>
<evidence type="ECO:0000256" key="6">
    <source>
        <dbReference type="PIRSR" id="PIRSR000193-1"/>
    </source>
</evidence>
<keyword evidence="2 4" id="KW-0521">NADP</keyword>
<keyword evidence="4" id="KW-0028">Amino-acid biosynthesis</keyword>
<dbReference type="GO" id="GO:0055129">
    <property type="term" value="P:L-proline biosynthetic process"/>
    <property type="evidence" value="ECO:0007669"/>
    <property type="project" value="UniProtKB-UniRule"/>
</dbReference>
<dbReference type="Pfam" id="PF03807">
    <property type="entry name" value="F420_oxidored"/>
    <property type="match status" value="1"/>
</dbReference>
<dbReference type="InterPro" id="IPR036291">
    <property type="entry name" value="NAD(P)-bd_dom_sf"/>
</dbReference>
<keyword evidence="3 4" id="KW-0560">Oxidoreductase</keyword>
<dbReference type="EMBL" id="VWOJ01000004">
    <property type="protein sequence ID" value="KAA5801568.1"/>
    <property type="molecule type" value="Genomic_DNA"/>
</dbReference>
<feature type="binding site" evidence="6">
    <location>
        <begin position="11"/>
        <end position="16"/>
    </location>
    <ligand>
        <name>NADP(+)</name>
        <dbReference type="ChEBI" id="CHEBI:58349"/>
    </ligand>
</feature>
<dbReference type="FunFam" id="1.10.3730.10:FF:000001">
    <property type="entry name" value="Pyrroline-5-carboxylate reductase"/>
    <property type="match status" value="1"/>
</dbReference>
<dbReference type="EC" id="1.5.1.2" evidence="4 5"/>
<evidence type="ECO:0000256" key="2">
    <source>
        <dbReference type="ARBA" id="ARBA00022857"/>
    </source>
</evidence>
<evidence type="ECO:0000313" key="10">
    <source>
        <dbReference type="Proteomes" id="UP000325122"/>
    </source>
</evidence>
<dbReference type="HAMAP" id="MF_01925">
    <property type="entry name" value="P5C_reductase"/>
    <property type="match status" value="1"/>
</dbReference>
<dbReference type="SUPFAM" id="SSF48179">
    <property type="entry name" value="6-phosphogluconate dehydrogenase C-terminal domain-like"/>
    <property type="match status" value="1"/>
</dbReference>
<dbReference type="UniPathway" id="UPA00098">
    <property type="reaction ID" value="UER00361"/>
</dbReference>
<dbReference type="RefSeq" id="WP_150023756.1">
    <property type="nucleotide sequence ID" value="NZ_VWOJ01000004.1"/>
</dbReference>
<dbReference type="AlphaFoldDB" id="A0A5M6ZEP7"/>
<evidence type="ECO:0000313" key="9">
    <source>
        <dbReference type="EMBL" id="KAA5801568.1"/>
    </source>
</evidence>
<evidence type="ECO:0000256" key="5">
    <source>
        <dbReference type="NCBIfam" id="TIGR00112"/>
    </source>
</evidence>
<comment type="catalytic activity">
    <reaction evidence="4">
        <text>L-proline + NAD(+) = (S)-1-pyrroline-5-carboxylate + NADH + 2 H(+)</text>
        <dbReference type="Rhea" id="RHEA:14105"/>
        <dbReference type="ChEBI" id="CHEBI:15378"/>
        <dbReference type="ChEBI" id="CHEBI:17388"/>
        <dbReference type="ChEBI" id="CHEBI:57540"/>
        <dbReference type="ChEBI" id="CHEBI:57945"/>
        <dbReference type="ChEBI" id="CHEBI:60039"/>
        <dbReference type="EC" id="1.5.1.2"/>
    </reaction>
</comment>
<proteinExistence type="inferred from homology"/>
<comment type="caution">
    <text evidence="9">The sequence shown here is derived from an EMBL/GenBank/DDBJ whole genome shotgun (WGS) entry which is preliminary data.</text>
</comment>
<evidence type="ECO:0000256" key="3">
    <source>
        <dbReference type="ARBA" id="ARBA00023002"/>
    </source>
</evidence>
<dbReference type="NCBIfam" id="TIGR00112">
    <property type="entry name" value="proC"/>
    <property type="match status" value="1"/>
</dbReference>
<dbReference type="Gene3D" id="3.40.50.720">
    <property type="entry name" value="NAD(P)-binding Rossmann-like Domain"/>
    <property type="match status" value="1"/>
</dbReference>
<dbReference type="InterPro" id="IPR029036">
    <property type="entry name" value="P5CR_dimer"/>
</dbReference>
<evidence type="ECO:0000259" key="7">
    <source>
        <dbReference type="Pfam" id="PF03807"/>
    </source>
</evidence>
<comment type="subcellular location">
    <subcellularLocation>
        <location evidence="4">Cytoplasm</location>
    </subcellularLocation>
</comment>
<dbReference type="PANTHER" id="PTHR11645">
    <property type="entry name" value="PYRROLINE-5-CARBOXYLATE REDUCTASE"/>
    <property type="match status" value="1"/>
</dbReference>
<dbReference type="Gene3D" id="1.10.3730.10">
    <property type="entry name" value="ProC C-terminal domain-like"/>
    <property type="match status" value="1"/>
</dbReference>
<dbReference type="PANTHER" id="PTHR11645:SF0">
    <property type="entry name" value="PYRROLINE-5-CARBOXYLATE REDUCTASE 3"/>
    <property type="match status" value="1"/>
</dbReference>
<evidence type="ECO:0000259" key="8">
    <source>
        <dbReference type="Pfam" id="PF14748"/>
    </source>
</evidence>
<dbReference type="GO" id="GO:0005737">
    <property type="term" value="C:cytoplasm"/>
    <property type="evidence" value="ECO:0007669"/>
    <property type="project" value="UniProtKB-SubCell"/>
</dbReference>
<evidence type="ECO:0000256" key="4">
    <source>
        <dbReference type="HAMAP-Rule" id="MF_01925"/>
    </source>
</evidence>
<comment type="pathway">
    <text evidence="4">Amino-acid biosynthesis; L-proline biosynthesis; L-proline from L-glutamate 5-semialdehyde: step 1/1.</text>
</comment>
<dbReference type="InterPro" id="IPR008927">
    <property type="entry name" value="6-PGluconate_DH-like_C_sf"/>
</dbReference>
<feature type="domain" description="Pyrroline-5-carboxylate reductase dimerisation" evidence="8">
    <location>
        <begin position="170"/>
        <end position="275"/>
    </location>
</feature>
<comment type="catalytic activity">
    <reaction evidence="4">
        <text>L-proline + NADP(+) = (S)-1-pyrroline-5-carboxylate + NADPH + 2 H(+)</text>
        <dbReference type="Rhea" id="RHEA:14109"/>
        <dbReference type="ChEBI" id="CHEBI:15378"/>
        <dbReference type="ChEBI" id="CHEBI:17388"/>
        <dbReference type="ChEBI" id="CHEBI:57783"/>
        <dbReference type="ChEBI" id="CHEBI:58349"/>
        <dbReference type="ChEBI" id="CHEBI:60039"/>
        <dbReference type="EC" id="1.5.1.2"/>
    </reaction>
</comment>
<accession>A0A5M6ZEP7</accession>
<comment type="function">
    <text evidence="4">Catalyzes the reduction of 1-pyrroline-5-carboxylate (PCA) to L-proline.</text>
</comment>
<dbReference type="InterPro" id="IPR028939">
    <property type="entry name" value="P5C_Rdtase_cat_N"/>
</dbReference>
<keyword evidence="4" id="KW-0641">Proline biosynthesis</keyword>
<feature type="binding site" evidence="6">
    <location>
        <begin position="77"/>
        <end position="80"/>
    </location>
    <ligand>
        <name>NADP(+)</name>
        <dbReference type="ChEBI" id="CHEBI:58349"/>
    </ligand>
</feature>
<protein>
    <recommendedName>
        <fullName evidence="4 5">Pyrroline-5-carboxylate reductase</fullName>
        <shortName evidence="4">P5C reductase</shortName>
        <shortName evidence="4">P5CR</shortName>
        <ecNumber evidence="4 5">1.5.1.2</ecNumber>
    </recommendedName>
    <alternativeName>
        <fullName evidence="4">PCA reductase</fullName>
    </alternativeName>
</protein>
<organism evidence="9 10">
    <name type="scientific">Alkalicaulis satelles</name>
    <dbReference type="NCBI Taxonomy" id="2609175"/>
    <lineage>
        <taxon>Bacteria</taxon>
        <taxon>Pseudomonadati</taxon>
        <taxon>Pseudomonadota</taxon>
        <taxon>Alphaproteobacteria</taxon>
        <taxon>Maricaulales</taxon>
        <taxon>Maricaulaceae</taxon>
        <taxon>Alkalicaulis</taxon>
    </lineage>
</organism>
<comment type="similarity">
    <text evidence="1 4">Belongs to the pyrroline-5-carboxylate reductase family.</text>
</comment>
<dbReference type="SUPFAM" id="SSF51735">
    <property type="entry name" value="NAD(P)-binding Rossmann-fold domains"/>
    <property type="match status" value="1"/>
</dbReference>
<gene>
    <name evidence="4" type="primary">proC</name>
    <name evidence="9" type="ORF">F1654_11765</name>
</gene>
<dbReference type="PIRSF" id="PIRSF000193">
    <property type="entry name" value="Pyrrol-5-carb_rd"/>
    <property type="match status" value="1"/>
</dbReference>
<feature type="domain" description="Pyrroline-5-carboxylate reductase catalytic N-terminal" evidence="7">
    <location>
        <begin position="8"/>
        <end position="106"/>
    </location>
</feature>
<dbReference type="GO" id="GO:0004735">
    <property type="term" value="F:pyrroline-5-carboxylate reductase activity"/>
    <property type="evidence" value="ECO:0007669"/>
    <property type="project" value="UniProtKB-UniRule"/>
</dbReference>
<dbReference type="InterPro" id="IPR000304">
    <property type="entry name" value="Pyrroline-COOH_reductase"/>
</dbReference>
<keyword evidence="4" id="KW-0963">Cytoplasm</keyword>
<name>A0A5M6ZEP7_9PROT</name>
<sequence length="280" mass="28645">MPGTSGLVALLGAGRMGSALAAGWLKKSRNQIAPERLIFVDPRPGEAARALAERHGVRIAPALDTAQADQVSALVAAVKPSMTGEVLAPLNAMLKPDVLVVSIAAGVPLRSLSRALPGRAIVRAMPNTPGAIGKGISVSVANEAADTPEIRQRAEQLLKPAGPVEWIEDERLMDVVTAVSGSGPAYVFLFTEALAAAAEAEGLTRELAQELAIRTVAGSGALLTSGMGDPAELRRMVTSPNGTTQAGLDALMGGSGLPGLIRNAVAAAARRSRQMGSDSL</sequence>